<keyword evidence="1" id="KW-0507">mRNA processing</keyword>
<evidence type="ECO:0000313" key="8">
    <source>
        <dbReference type="EMBL" id="KDQ61118.1"/>
    </source>
</evidence>
<dbReference type="Gene3D" id="4.10.60.10">
    <property type="entry name" value="Zinc finger, CCHC-type"/>
    <property type="match status" value="1"/>
</dbReference>
<gene>
    <name evidence="8" type="ORF">JAAARDRAFT_125164</name>
</gene>
<dbReference type="AlphaFoldDB" id="A0A067Q220"/>
<dbReference type="InParanoid" id="A0A067Q220"/>
<dbReference type="Gene3D" id="3.30.428.10">
    <property type="entry name" value="HIT-like"/>
    <property type="match status" value="1"/>
</dbReference>
<dbReference type="InterPro" id="IPR025829">
    <property type="entry name" value="Zn_knuckle_CX2CX3GHX4C"/>
</dbReference>
<dbReference type="FunCoup" id="A0A067Q220">
    <property type="interactions" value="982"/>
</dbReference>
<name>A0A067Q220_9AGAM</name>
<dbReference type="InterPro" id="IPR006768">
    <property type="entry name" value="Cwf19-like_C_dom-1"/>
</dbReference>
<dbReference type="STRING" id="933084.A0A067Q220"/>
<dbReference type="SUPFAM" id="SSF57756">
    <property type="entry name" value="Retrovirus zinc finger-like domains"/>
    <property type="match status" value="1"/>
</dbReference>
<organism evidence="8 9">
    <name type="scientific">Jaapia argillacea MUCL 33604</name>
    <dbReference type="NCBI Taxonomy" id="933084"/>
    <lineage>
        <taxon>Eukaryota</taxon>
        <taxon>Fungi</taxon>
        <taxon>Dikarya</taxon>
        <taxon>Basidiomycota</taxon>
        <taxon>Agaricomycotina</taxon>
        <taxon>Agaricomycetes</taxon>
        <taxon>Agaricomycetidae</taxon>
        <taxon>Jaapiales</taxon>
        <taxon>Jaapiaceae</taxon>
        <taxon>Jaapia</taxon>
    </lineage>
</organism>
<dbReference type="OrthoDB" id="444325at2759"/>
<evidence type="ECO:0000256" key="4">
    <source>
        <dbReference type="ARBA" id="ARBA00022833"/>
    </source>
</evidence>
<evidence type="ECO:0000256" key="2">
    <source>
        <dbReference type="ARBA" id="ARBA00022723"/>
    </source>
</evidence>
<dbReference type="HOGENOM" id="CLU_019955_2_0_1"/>
<dbReference type="Pfam" id="PF13696">
    <property type="entry name" value="zf-CCHC_2"/>
    <property type="match status" value="1"/>
</dbReference>
<dbReference type="InterPro" id="IPR006767">
    <property type="entry name" value="Cwf19-like_C_dom-2"/>
</dbReference>
<dbReference type="Pfam" id="PF04677">
    <property type="entry name" value="CwfJ_C_1"/>
    <property type="match status" value="1"/>
</dbReference>
<dbReference type="GO" id="GO:0000398">
    <property type="term" value="P:mRNA splicing, via spliceosome"/>
    <property type="evidence" value="ECO:0007669"/>
    <property type="project" value="TreeGrafter"/>
</dbReference>
<dbReference type="InterPro" id="IPR036875">
    <property type="entry name" value="Znf_CCHC_sf"/>
</dbReference>
<keyword evidence="9" id="KW-1185">Reference proteome</keyword>
<feature type="region of interest" description="Disordered" evidence="6">
    <location>
        <begin position="318"/>
        <end position="361"/>
    </location>
</feature>
<evidence type="ECO:0000256" key="1">
    <source>
        <dbReference type="ARBA" id="ARBA00022664"/>
    </source>
</evidence>
<evidence type="ECO:0000256" key="3">
    <source>
        <dbReference type="ARBA" id="ARBA00022771"/>
    </source>
</evidence>
<keyword evidence="3 5" id="KW-0863">Zinc-finger</keyword>
<accession>A0A067Q220</accession>
<dbReference type="PANTHER" id="PTHR12072:SF4">
    <property type="entry name" value="CWF19-LIKE PROTEIN 1"/>
    <property type="match status" value="1"/>
</dbReference>
<evidence type="ECO:0000256" key="5">
    <source>
        <dbReference type="PROSITE-ProRule" id="PRU00047"/>
    </source>
</evidence>
<keyword evidence="2" id="KW-0479">Metal-binding</keyword>
<dbReference type="GO" id="GO:0071014">
    <property type="term" value="C:post-mRNA release spliceosomal complex"/>
    <property type="evidence" value="ECO:0007669"/>
    <property type="project" value="TreeGrafter"/>
</dbReference>
<dbReference type="Pfam" id="PF04676">
    <property type="entry name" value="CwfJ_C_2"/>
    <property type="match status" value="1"/>
</dbReference>
<evidence type="ECO:0000313" key="9">
    <source>
        <dbReference type="Proteomes" id="UP000027265"/>
    </source>
</evidence>
<dbReference type="InterPro" id="IPR001878">
    <property type="entry name" value="Znf_CCHC"/>
</dbReference>
<dbReference type="InterPro" id="IPR040194">
    <property type="entry name" value="Cwf19-like"/>
</dbReference>
<dbReference type="PROSITE" id="PS50158">
    <property type="entry name" value="ZF_CCHC"/>
    <property type="match status" value="1"/>
</dbReference>
<dbReference type="Proteomes" id="UP000027265">
    <property type="component" value="Unassembled WGS sequence"/>
</dbReference>
<proteinExistence type="predicted"/>
<reference evidence="9" key="1">
    <citation type="journal article" date="2014" name="Proc. Natl. Acad. Sci. U.S.A.">
        <title>Extensive sampling of basidiomycete genomes demonstrates inadequacy of the white-rot/brown-rot paradigm for wood decay fungi.</title>
        <authorList>
            <person name="Riley R."/>
            <person name="Salamov A.A."/>
            <person name="Brown D.W."/>
            <person name="Nagy L.G."/>
            <person name="Floudas D."/>
            <person name="Held B.W."/>
            <person name="Levasseur A."/>
            <person name="Lombard V."/>
            <person name="Morin E."/>
            <person name="Otillar R."/>
            <person name="Lindquist E.A."/>
            <person name="Sun H."/>
            <person name="LaButti K.M."/>
            <person name="Schmutz J."/>
            <person name="Jabbour D."/>
            <person name="Luo H."/>
            <person name="Baker S.E."/>
            <person name="Pisabarro A.G."/>
            <person name="Walton J.D."/>
            <person name="Blanchette R.A."/>
            <person name="Henrissat B."/>
            <person name="Martin F."/>
            <person name="Cullen D."/>
            <person name="Hibbett D.S."/>
            <person name="Grigoriev I.V."/>
        </authorList>
    </citation>
    <scope>NUCLEOTIDE SEQUENCE [LARGE SCALE GENOMIC DNA]</scope>
    <source>
        <strain evidence="9">MUCL 33604</strain>
    </source>
</reference>
<sequence length="701" mass="77447">MEQKIDGICRTSNVINNRELRFSESVSFLWAWVNTSCSLLTTSDPVRLTVGAAYGAFRELFAKIKSIDTKHGKFDFVLCVGDFFGVPKESENGSQDEELKNLLDGEIEAPLELLIMQGEHPLPQSVVEKAGKSGGYVAKNIFLLQKFTVMTTASNLRIACLGGIYDSSKYDSDLPQDFSSPYFTKTTVDKLLSNTTTPTPKHQNFSSLGSIKEQQLIDVLITNAWPTLITQLSNAPLPAPDLALIGAPPLDHVVRTIKPRYHFAAGGGEPPKFWEREPFVWDAEEGRTTRFLSLGAFGGEPVAGKKQRWFYAFSIAPHTNPPTPTPRPANATKNPFAESQPPKRPPAEGEPDNYIWGNVDHPGKRKPRAGYKCRKCDSTEHFIDDCPERAKPPDDYICKRCNNPGHFVRDCPTKHQMGDTGGKKPPNGYVCRGCASSEHYLDDCPVITQGGRSTERRGGKRGPPREIGPEECWFCLSNPSLAKHLIVSIGSECYVTLPKGQIVPTHTQMDHANVSSVPGGGHVLIVPIAHFPTMSSIAPDLAGPAFAEIDRYKVALKELYAKSDAVPVFFEVARHSAKGGHAHIQTVPIPSNLGNRVEDAFTEQGKMQGIEFESDPEAALSACRQESNRGYFRVDLPDGRKMVHLMQDHVPFSVQFGRQVLVTLLRMPDRLDWKQCALSEDEDRADALAFKTAFAQFDPTL</sequence>
<dbReference type="InterPro" id="IPR036265">
    <property type="entry name" value="HIT-like_sf"/>
</dbReference>
<dbReference type="PANTHER" id="PTHR12072">
    <property type="entry name" value="CWF19, CELL CYCLE CONTROL PROTEIN"/>
    <property type="match status" value="1"/>
</dbReference>
<feature type="domain" description="CCHC-type" evidence="7">
    <location>
        <begin position="398"/>
        <end position="412"/>
    </location>
</feature>
<dbReference type="SUPFAM" id="SSF54197">
    <property type="entry name" value="HIT-like"/>
    <property type="match status" value="1"/>
</dbReference>
<evidence type="ECO:0000259" key="7">
    <source>
        <dbReference type="PROSITE" id="PS50158"/>
    </source>
</evidence>
<dbReference type="SMART" id="SM00343">
    <property type="entry name" value="ZnF_C2HC"/>
    <property type="match status" value="3"/>
</dbReference>
<keyword evidence="4" id="KW-0862">Zinc</keyword>
<dbReference type="CDD" id="cd07380">
    <property type="entry name" value="MPP_CWF19_N"/>
    <property type="match status" value="1"/>
</dbReference>
<protein>
    <recommendedName>
        <fullName evidence="7">CCHC-type domain-containing protein</fullName>
    </recommendedName>
</protein>
<dbReference type="GO" id="GO:0008270">
    <property type="term" value="F:zinc ion binding"/>
    <property type="evidence" value="ECO:0007669"/>
    <property type="project" value="UniProtKB-KW"/>
</dbReference>
<dbReference type="EMBL" id="KL197713">
    <property type="protein sequence ID" value="KDQ61118.1"/>
    <property type="molecule type" value="Genomic_DNA"/>
</dbReference>
<dbReference type="GO" id="GO:0003676">
    <property type="term" value="F:nucleic acid binding"/>
    <property type="evidence" value="ECO:0007669"/>
    <property type="project" value="InterPro"/>
</dbReference>
<dbReference type="GO" id="GO:0061632">
    <property type="term" value="F:RNA lariat debranching enzyme activator activity"/>
    <property type="evidence" value="ECO:0007669"/>
    <property type="project" value="TreeGrafter"/>
</dbReference>
<evidence type="ECO:0000256" key="6">
    <source>
        <dbReference type="SAM" id="MobiDB-lite"/>
    </source>
</evidence>